<dbReference type="Proteomes" id="UP000243975">
    <property type="component" value="Unassembled WGS sequence"/>
</dbReference>
<dbReference type="AlphaFoldDB" id="A0A103XGM9"/>
<evidence type="ECO:0000313" key="2">
    <source>
        <dbReference type="Proteomes" id="UP000243975"/>
    </source>
</evidence>
<proteinExistence type="predicted"/>
<evidence type="ECO:0000313" key="1">
    <source>
        <dbReference type="EMBL" id="KVH90406.1"/>
    </source>
</evidence>
<sequence>MLLSASVNSISSIPSPVYQCKKALRLNMAVNCSLTRLNISWIEVEFPTNVDAIFNPSASLSRTIHSSAFSTNWCTESVALYGSTTVSDTLGEGKTENVSIILSGYSSLIFEIKSVPMPEPVPPPREWQT</sequence>
<name>A0A103XGM9_CYNCS</name>
<accession>A0A103XGM9</accession>
<dbReference type="EMBL" id="LEKV01005103">
    <property type="protein sequence ID" value="KVH90406.1"/>
    <property type="molecule type" value="Genomic_DNA"/>
</dbReference>
<keyword evidence="2" id="KW-1185">Reference proteome</keyword>
<gene>
    <name evidence="1" type="ORF">Ccrd_007579</name>
</gene>
<protein>
    <submittedName>
        <fullName evidence="1">Uncharacterized protein</fullName>
    </submittedName>
</protein>
<reference evidence="1 2" key="1">
    <citation type="journal article" date="2016" name="Sci. Rep.">
        <title>The genome sequence of the outbreeding globe artichoke constructed de novo incorporating a phase-aware low-pass sequencing strategy of F1 progeny.</title>
        <authorList>
            <person name="Scaglione D."/>
            <person name="Reyes-Chin-Wo S."/>
            <person name="Acquadro A."/>
            <person name="Froenicke L."/>
            <person name="Portis E."/>
            <person name="Beitel C."/>
            <person name="Tirone M."/>
            <person name="Mauro R."/>
            <person name="Lo Monaco A."/>
            <person name="Mauromicale G."/>
            <person name="Faccioli P."/>
            <person name="Cattivelli L."/>
            <person name="Rieseberg L."/>
            <person name="Michelmore R."/>
            <person name="Lanteri S."/>
        </authorList>
    </citation>
    <scope>NUCLEOTIDE SEQUENCE [LARGE SCALE GENOMIC DNA]</scope>
    <source>
        <strain evidence="1">2C</strain>
    </source>
</reference>
<organism evidence="1 2">
    <name type="scientific">Cynara cardunculus var. scolymus</name>
    <name type="common">Globe artichoke</name>
    <name type="synonym">Cynara scolymus</name>
    <dbReference type="NCBI Taxonomy" id="59895"/>
    <lineage>
        <taxon>Eukaryota</taxon>
        <taxon>Viridiplantae</taxon>
        <taxon>Streptophyta</taxon>
        <taxon>Embryophyta</taxon>
        <taxon>Tracheophyta</taxon>
        <taxon>Spermatophyta</taxon>
        <taxon>Magnoliopsida</taxon>
        <taxon>eudicotyledons</taxon>
        <taxon>Gunneridae</taxon>
        <taxon>Pentapetalae</taxon>
        <taxon>asterids</taxon>
        <taxon>campanulids</taxon>
        <taxon>Asterales</taxon>
        <taxon>Asteraceae</taxon>
        <taxon>Carduoideae</taxon>
        <taxon>Cardueae</taxon>
        <taxon>Carduinae</taxon>
        <taxon>Cynara</taxon>
    </lineage>
</organism>
<comment type="caution">
    <text evidence="1">The sequence shown here is derived from an EMBL/GenBank/DDBJ whole genome shotgun (WGS) entry which is preliminary data.</text>
</comment>
<dbReference type="Gramene" id="KVH90406">
    <property type="protein sequence ID" value="KVH90406"/>
    <property type="gene ID" value="Ccrd_007579"/>
</dbReference>